<evidence type="ECO:0000259" key="2">
    <source>
        <dbReference type="Pfam" id="PF13628"/>
    </source>
</evidence>
<dbReference type="InterPro" id="IPR012347">
    <property type="entry name" value="Ferritin-like"/>
</dbReference>
<dbReference type="Pfam" id="PF13628">
    <property type="entry name" value="DUF4142"/>
    <property type="match status" value="1"/>
</dbReference>
<dbReference type="Gene3D" id="1.20.1260.10">
    <property type="match status" value="1"/>
</dbReference>
<comment type="caution">
    <text evidence="3">The sequence shown here is derived from an EMBL/GenBank/DDBJ whole genome shotgun (WGS) entry which is preliminary data.</text>
</comment>
<keyword evidence="4" id="KW-1185">Reference proteome</keyword>
<dbReference type="InterPro" id="IPR025419">
    <property type="entry name" value="DUF4142"/>
</dbReference>
<dbReference type="PANTHER" id="PTHR38593:SF1">
    <property type="entry name" value="BLR2558 PROTEIN"/>
    <property type="match status" value="1"/>
</dbReference>
<sequence>MRPSRFAIAAAVATVAMGTFTPAALAAGQAGNDDQKFVVTVHQGNLAEIAAGTDTRTNADMTCVKDVGATLVKDHTKLDADLKALARKLDVTLPDKPTAAQRRQLEEIQGKAGTPAYDTAWLKAQSDAHQATLKAIDGEIANGSDARVVAAAKQARPVVAEHLDMVRDGTCHVMG</sequence>
<dbReference type="RefSeq" id="WP_344157448.1">
    <property type="nucleotide sequence ID" value="NZ_BAAABV010000015.1"/>
</dbReference>
<protein>
    <recommendedName>
        <fullName evidence="2">DUF4142 domain-containing protein</fullName>
    </recommendedName>
</protein>
<feature type="chain" id="PRO_5045940374" description="DUF4142 domain-containing protein" evidence="1">
    <location>
        <begin position="27"/>
        <end position="175"/>
    </location>
</feature>
<keyword evidence="1" id="KW-0732">Signal</keyword>
<organism evidence="3 4">
    <name type="scientific">Streptomyces polychromogenes</name>
    <dbReference type="NCBI Taxonomy" id="67342"/>
    <lineage>
        <taxon>Bacteria</taxon>
        <taxon>Bacillati</taxon>
        <taxon>Actinomycetota</taxon>
        <taxon>Actinomycetes</taxon>
        <taxon>Kitasatosporales</taxon>
        <taxon>Streptomycetaceae</taxon>
        <taxon>Streptomyces</taxon>
    </lineage>
</organism>
<feature type="domain" description="DUF4142" evidence="2">
    <location>
        <begin position="33"/>
        <end position="167"/>
    </location>
</feature>
<accession>A0ABN0VCI0</accession>
<evidence type="ECO:0000313" key="4">
    <source>
        <dbReference type="Proteomes" id="UP001501867"/>
    </source>
</evidence>
<evidence type="ECO:0000256" key="1">
    <source>
        <dbReference type="SAM" id="SignalP"/>
    </source>
</evidence>
<dbReference type="EMBL" id="BAAABV010000015">
    <property type="protein sequence ID" value="GAA0286387.1"/>
    <property type="molecule type" value="Genomic_DNA"/>
</dbReference>
<dbReference type="Proteomes" id="UP001501867">
    <property type="component" value="Unassembled WGS sequence"/>
</dbReference>
<gene>
    <name evidence="3" type="ORF">GCM10010302_25820</name>
</gene>
<proteinExistence type="predicted"/>
<feature type="signal peptide" evidence="1">
    <location>
        <begin position="1"/>
        <end position="26"/>
    </location>
</feature>
<reference evidence="3 4" key="1">
    <citation type="journal article" date="2019" name="Int. J. Syst. Evol. Microbiol.">
        <title>The Global Catalogue of Microorganisms (GCM) 10K type strain sequencing project: providing services to taxonomists for standard genome sequencing and annotation.</title>
        <authorList>
            <consortium name="The Broad Institute Genomics Platform"/>
            <consortium name="The Broad Institute Genome Sequencing Center for Infectious Disease"/>
            <person name="Wu L."/>
            <person name="Ma J."/>
        </authorList>
    </citation>
    <scope>NUCLEOTIDE SEQUENCE [LARGE SCALE GENOMIC DNA]</scope>
    <source>
        <strain evidence="3 4">JCM 4505</strain>
    </source>
</reference>
<name>A0ABN0VCI0_9ACTN</name>
<evidence type="ECO:0000313" key="3">
    <source>
        <dbReference type="EMBL" id="GAA0286387.1"/>
    </source>
</evidence>
<dbReference type="PANTHER" id="PTHR38593">
    <property type="entry name" value="BLR2558 PROTEIN"/>
    <property type="match status" value="1"/>
</dbReference>